<proteinExistence type="predicted"/>
<organism evidence="2 3">
    <name type="scientific">Canna indica</name>
    <name type="common">Indian-shot</name>
    <dbReference type="NCBI Taxonomy" id="4628"/>
    <lineage>
        <taxon>Eukaryota</taxon>
        <taxon>Viridiplantae</taxon>
        <taxon>Streptophyta</taxon>
        <taxon>Embryophyta</taxon>
        <taxon>Tracheophyta</taxon>
        <taxon>Spermatophyta</taxon>
        <taxon>Magnoliopsida</taxon>
        <taxon>Liliopsida</taxon>
        <taxon>Zingiberales</taxon>
        <taxon>Cannaceae</taxon>
        <taxon>Canna</taxon>
    </lineage>
</organism>
<feature type="region of interest" description="Disordered" evidence="1">
    <location>
        <begin position="52"/>
        <end position="92"/>
    </location>
</feature>
<dbReference type="AlphaFoldDB" id="A0AAQ3K7F7"/>
<keyword evidence="3" id="KW-1185">Reference proteome</keyword>
<sequence length="92" mass="10340">MNPQTTLKCQLVPSLERCLVETLVELECRSAEARKSCFCQASGERRRCRTRRDVKEAMDEEESEATRAVMDATIGHGDKKGTDGERSAEYSP</sequence>
<evidence type="ECO:0000313" key="3">
    <source>
        <dbReference type="Proteomes" id="UP001327560"/>
    </source>
</evidence>
<evidence type="ECO:0000256" key="1">
    <source>
        <dbReference type="SAM" id="MobiDB-lite"/>
    </source>
</evidence>
<reference evidence="2 3" key="1">
    <citation type="submission" date="2023-10" db="EMBL/GenBank/DDBJ databases">
        <title>Chromosome-scale genome assembly provides insights into flower coloration mechanisms of Canna indica.</title>
        <authorList>
            <person name="Li C."/>
        </authorList>
    </citation>
    <scope>NUCLEOTIDE SEQUENCE [LARGE SCALE GENOMIC DNA]</scope>
    <source>
        <tissue evidence="2">Flower</tissue>
    </source>
</reference>
<protein>
    <submittedName>
        <fullName evidence="2">Uncharacterized protein</fullName>
    </submittedName>
</protein>
<dbReference type="Proteomes" id="UP001327560">
    <property type="component" value="Chromosome 3"/>
</dbReference>
<name>A0AAQ3K7F7_9LILI</name>
<accession>A0AAQ3K7F7</accession>
<dbReference type="EMBL" id="CP136892">
    <property type="protein sequence ID" value="WOL01547.1"/>
    <property type="molecule type" value="Genomic_DNA"/>
</dbReference>
<gene>
    <name evidence="2" type="ORF">Cni_G10264</name>
</gene>
<feature type="compositionally biased region" description="Basic and acidic residues" evidence="1">
    <location>
        <begin position="76"/>
        <end position="92"/>
    </location>
</feature>
<evidence type="ECO:0000313" key="2">
    <source>
        <dbReference type="EMBL" id="WOL01547.1"/>
    </source>
</evidence>